<evidence type="ECO:0000256" key="2">
    <source>
        <dbReference type="HAMAP-Rule" id="MF_01139"/>
    </source>
</evidence>
<comment type="similarity">
    <text evidence="2">Belongs to the UPP synthase family.</text>
</comment>
<dbReference type="Gene3D" id="3.40.1180.10">
    <property type="entry name" value="Decaprenyl diphosphate synthase-like"/>
    <property type="match status" value="1"/>
</dbReference>
<keyword evidence="2" id="KW-0460">Magnesium</keyword>
<evidence type="ECO:0000313" key="3">
    <source>
        <dbReference type="EMBL" id="KSW12388.1"/>
    </source>
</evidence>
<sequence>MYRRLLARLLRRRLARDKLPHHVAIIPDGNRRWARRRGLPAVAGHLRGYQVARRTLDLLWSLGVRHVTFYGLSRENCLYRPREELENLHRLLGRAVEELARDKRVESGRTRVFFGGDLSLLPGWLVESMEWINSSTKGNAPYTLAVAVCYSGRWEVEEAARRLCREAGAWEGLRKAMVFGWLPEPDLLIRTGGELRLSGFLLYHVAYTEFYFTRRLWPAFDEAELYRALLSFQRRERRFGR</sequence>
<keyword evidence="4" id="KW-1185">Reference proteome</keyword>
<dbReference type="HAMAP" id="MF_01139">
    <property type="entry name" value="ISPT"/>
    <property type="match status" value="1"/>
</dbReference>
<dbReference type="InterPro" id="IPR036424">
    <property type="entry name" value="UPP_synth-like_sf"/>
</dbReference>
<dbReference type="PANTHER" id="PTHR10291">
    <property type="entry name" value="DEHYDRODOLICHYL DIPHOSPHATE SYNTHASE FAMILY MEMBER"/>
    <property type="match status" value="1"/>
</dbReference>
<dbReference type="PROSITE" id="PS01066">
    <property type="entry name" value="UPP_SYNTHASE"/>
    <property type="match status" value="1"/>
</dbReference>
<dbReference type="EMBL" id="LNTB01000001">
    <property type="protein sequence ID" value="KSW12388.1"/>
    <property type="molecule type" value="Genomic_DNA"/>
</dbReference>
<organism evidence="3 4">
    <name type="scientific">Pyrodictium occultum</name>
    <dbReference type="NCBI Taxonomy" id="2309"/>
    <lineage>
        <taxon>Archaea</taxon>
        <taxon>Thermoproteota</taxon>
        <taxon>Thermoprotei</taxon>
        <taxon>Desulfurococcales</taxon>
        <taxon>Pyrodictiaceae</taxon>
        <taxon>Pyrodictium</taxon>
    </lineage>
</organism>
<feature type="binding site" evidence="2">
    <location>
        <position position="190"/>
    </location>
    <ligand>
        <name>substrate</name>
    </ligand>
</feature>
<accession>A0A0V8RWI3</accession>
<feature type="binding site" evidence="2">
    <location>
        <position position="28"/>
    </location>
    <ligand>
        <name>Mg(2+)</name>
        <dbReference type="ChEBI" id="CHEBI:18420"/>
    </ligand>
</feature>
<feature type="active site" evidence="2">
    <location>
        <position position="28"/>
    </location>
</feature>
<dbReference type="GO" id="GO:0045547">
    <property type="term" value="F:ditrans,polycis-polyprenyl diphosphate synthase [(2E,6E)-farnesyl diphosphate specific] activity"/>
    <property type="evidence" value="ECO:0007669"/>
    <property type="project" value="TreeGrafter"/>
</dbReference>
<dbReference type="OrthoDB" id="8293at2157"/>
<dbReference type="CDD" id="cd00475">
    <property type="entry name" value="Cis_IPPS"/>
    <property type="match status" value="1"/>
</dbReference>
<evidence type="ECO:0000313" key="4">
    <source>
        <dbReference type="Proteomes" id="UP000053352"/>
    </source>
</evidence>
<feature type="binding site" evidence="2">
    <location>
        <begin position="29"/>
        <end position="32"/>
    </location>
    <ligand>
        <name>substrate</name>
    </ligand>
</feature>
<proteinExistence type="inferred from homology"/>
<dbReference type="GO" id="GO:0016094">
    <property type="term" value="P:polyprenol biosynthetic process"/>
    <property type="evidence" value="ECO:0007669"/>
    <property type="project" value="TreeGrafter"/>
</dbReference>
<comment type="caution">
    <text evidence="3">The sequence shown here is derived from an EMBL/GenBank/DDBJ whole genome shotgun (WGS) entry which is preliminary data.</text>
</comment>
<keyword evidence="2" id="KW-0479">Metal-binding</keyword>
<feature type="binding site" evidence="2">
    <location>
        <begin position="73"/>
        <end position="75"/>
    </location>
    <ligand>
        <name>substrate</name>
    </ligand>
</feature>
<feature type="binding site" evidence="2">
    <location>
        <position position="209"/>
    </location>
    <ligand>
        <name>Mg(2+)</name>
        <dbReference type="ChEBI" id="CHEBI:18420"/>
    </ligand>
</feature>
<dbReference type="STRING" id="2309.CF15_06570"/>
<feature type="binding site" evidence="2">
    <location>
        <position position="45"/>
    </location>
    <ligand>
        <name>substrate</name>
    </ligand>
</feature>
<dbReference type="AlphaFoldDB" id="A0A0V8RWI3"/>
<dbReference type="PANTHER" id="PTHR10291:SF43">
    <property type="entry name" value="DEHYDRODOLICHYL DIPHOSPHATE SYNTHASE COMPLEX SUBUNIT DHDDS"/>
    <property type="match status" value="1"/>
</dbReference>
<feature type="binding site" evidence="2">
    <location>
        <begin position="196"/>
        <end position="198"/>
    </location>
    <ligand>
        <name>substrate</name>
    </ligand>
</feature>
<dbReference type="SUPFAM" id="SSF64005">
    <property type="entry name" value="Undecaprenyl diphosphate synthase"/>
    <property type="match status" value="1"/>
</dbReference>
<comment type="subunit">
    <text evidence="2">Homodimer.</text>
</comment>
<evidence type="ECO:0000256" key="1">
    <source>
        <dbReference type="ARBA" id="ARBA00022679"/>
    </source>
</evidence>
<keyword evidence="1 2" id="KW-0808">Transferase</keyword>
<feature type="active site" description="Proton acceptor" evidence="2">
    <location>
        <position position="76"/>
    </location>
</feature>
<comment type="caution">
    <text evidence="2">Lacks conserved residue(s) required for the propagation of feature annotation.</text>
</comment>
<feature type="binding site" evidence="2">
    <location>
        <position position="80"/>
    </location>
    <ligand>
        <name>substrate</name>
    </ligand>
</feature>
<reference evidence="3 4" key="1">
    <citation type="submission" date="2015-11" db="EMBL/GenBank/DDBJ databases">
        <title>Genome sequence of Pyrodictium occultum PL-19, a marine hyperthermophilic archaeon isolated from Volcano, Italy.</title>
        <authorList>
            <person name="Utturkar S."/>
            <person name="Huber H."/>
            <person name="Leptihn S."/>
            <person name="Brown S."/>
            <person name="Stetter K.O."/>
            <person name="Podar M."/>
        </authorList>
    </citation>
    <scope>NUCLEOTIDE SEQUENCE [LARGE SCALE GENOMIC DNA]</scope>
    <source>
        <strain evidence="3 4">PL-19</strain>
    </source>
</reference>
<dbReference type="NCBIfam" id="TIGR00055">
    <property type="entry name" value="uppS"/>
    <property type="match status" value="1"/>
</dbReference>
<dbReference type="InterPro" id="IPR001441">
    <property type="entry name" value="UPP_synth-like"/>
</dbReference>
<comment type="function">
    <text evidence="2">Catalyzes the sequential condensation of isopentenyl diphosphate (IPP) with geranylgeranyl diphosphate (GGPP) to yield (2Z,6Z,10Z,14Z,18Z,22Z,26Z,30E,34E,38E)-undecaprenyl diphosphate (tritrans,heptacis-UPP). It is probably the precursor of glycosyl carrier lipids.</text>
</comment>
<dbReference type="EC" id="2.5.1.89" evidence="2"/>
<protein>
    <recommendedName>
        <fullName evidence="2">Tritrans,polycis-undecaprenyl-diphosphate synthase (geranylgeranyl-diphosphate specific)</fullName>
        <ecNumber evidence="2">2.5.1.89</ecNumber>
    </recommendedName>
    <alternativeName>
        <fullName evidence="2">Undecaprenyl diphosphate synthase</fullName>
        <shortName evidence="2">UDS</shortName>
    </alternativeName>
    <alternativeName>
        <fullName evidence="2">Undecaprenyl pyrophosphate synthase</fullName>
        <shortName evidence="2">UPP synthase</shortName>
    </alternativeName>
</protein>
<name>A0A0V8RWI3_PYROC</name>
<comment type="cofactor">
    <cofactor evidence="2">
        <name>Mg(2+)</name>
        <dbReference type="ChEBI" id="CHEBI:18420"/>
    </cofactor>
    <text evidence="2">Binds 2 magnesium ions per subunit.</text>
</comment>
<dbReference type="Pfam" id="PF01255">
    <property type="entry name" value="Prenyltransf"/>
    <property type="match status" value="1"/>
</dbReference>
<feature type="binding site" evidence="2">
    <location>
        <position position="33"/>
    </location>
    <ligand>
        <name>substrate</name>
    </ligand>
</feature>
<dbReference type="GO" id="GO:0000287">
    <property type="term" value="F:magnesium ion binding"/>
    <property type="evidence" value="ECO:0007669"/>
    <property type="project" value="UniProtKB-UniRule"/>
</dbReference>
<gene>
    <name evidence="2" type="primary">uppS</name>
    <name evidence="3" type="ORF">CF15_06570</name>
</gene>
<dbReference type="InterPro" id="IPR018520">
    <property type="entry name" value="UPP_synth-like_CS"/>
</dbReference>
<dbReference type="Proteomes" id="UP000053352">
    <property type="component" value="Unassembled WGS sequence"/>
</dbReference>
<comment type="catalytic activity">
    <reaction evidence="2">
        <text>geranylgeranyl diphosphate + 7 isopentenyl diphosphate = tri-trans,hepta-cis-undecaprenyl diphosphate + 7 diphosphate</text>
        <dbReference type="Rhea" id="RHEA:27622"/>
        <dbReference type="ChEBI" id="CHEBI:33019"/>
        <dbReference type="ChEBI" id="CHEBI:57533"/>
        <dbReference type="ChEBI" id="CHEBI:60388"/>
        <dbReference type="ChEBI" id="CHEBI:128769"/>
        <dbReference type="EC" id="2.5.1.89"/>
    </reaction>
</comment>